<comment type="caution">
    <text evidence="1">The sequence shown here is derived from an EMBL/GenBank/DDBJ whole genome shotgun (WGS) entry which is preliminary data.</text>
</comment>
<proteinExistence type="predicted"/>
<dbReference type="EMBL" id="BMAO01007454">
    <property type="protein sequence ID" value="GFR16091.1"/>
    <property type="molecule type" value="Genomic_DNA"/>
</dbReference>
<reference evidence="1" key="1">
    <citation type="submission" date="2020-07" db="EMBL/GenBank/DDBJ databases">
        <title>Multicomponent nature underlies the extraordinary mechanical properties of spider dragline silk.</title>
        <authorList>
            <person name="Kono N."/>
            <person name="Nakamura H."/>
            <person name="Mori M."/>
            <person name="Yoshida Y."/>
            <person name="Ohtoshi R."/>
            <person name="Malay A.D."/>
            <person name="Moran D.A.P."/>
            <person name="Tomita M."/>
            <person name="Numata K."/>
            <person name="Arakawa K."/>
        </authorList>
    </citation>
    <scope>NUCLEOTIDE SEQUENCE</scope>
</reference>
<accession>A0A8X6LMG7</accession>
<dbReference type="AlphaFoldDB" id="A0A8X6LMG7"/>
<dbReference type="Proteomes" id="UP000887116">
    <property type="component" value="Unassembled WGS sequence"/>
</dbReference>
<name>A0A8X6LMG7_TRICU</name>
<protein>
    <submittedName>
        <fullName evidence="1">Uncharacterized protein</fullName>
    </submittedName>
</protein>
<evidence type="ECO:0000313" key="1">
    <source>
        <dbReference type="EMBL" id="GFR16091.1"/>
    </source>
</evidence>
<gene>
    <name evidence="1" type="ORF">TNCT_310981</name>
</gene>
<keyword evidence="2" id="KW-1185">Reference proteome</keyword>
<evidence type="ECO:0000313" key="2">
    <source>
        <dbReference type="Proteomes" id="UP000887116"/>
    </source>
</evidence>
<organism evidence="1 2">
    <name type="scientific">Trichonephila clavata</name>
    <name type="common">Joro spider</name>
    <name type="synonym">Nephila clavata</name>
    <dbReference type="NCBI Taxonomy" id="2740835"/>
    <lineage>
        <taxon>Eukaryota</taxon>
        <taxon>Metazoa</taxon>
        <taxon>Ecdysozoa</taxon>
        <taxon>Arthropoda</taxon>
        <taxon>Chelicerata</taxon>
        <taxon>Arachnida</taxon>
        <taxon>Araneae</taxon>
        <taxon>Araneomorphae</taxon>
        <taxon>Entelegynae</taxon>
        <taxon>Araneoidea</taxon>
        <taxon>Nephilidae</taxon>
        <taxon>Trichonephila</taxon>
    </lineage>
</organism>
<sequence>MLQIFLIFEQQNVRQTPIICTPRDKIQSHRSPRLVSRDPQYANQHSTGVDCQRCSKSPTEDLSLKEKMTYQGVMATEIPLSFVF</sequence>